<keyword evidence="9" id="KW-0807">Transducer</keyword>
<dbReference type="InterPro" id="IPR001499">
    <property type="entry name" value="GPCR_STE3"/>
</dbReference>
<name>A0ABQ0M7C5_MYCCL</name>
<keyword evidence="12" id="KW-1185">Reference proteome</keyword>
<keyword evidence="5 10" id="KW-1133">Transmembrane helix</keyword>
<feature type="transmembrane region" description="Helical" evidence="10">
    <location>
        <begin position="74"/>
        <end position="93"/>
    </location>
</feature>
<protein>
    <submittedName>
        <fullName evidence="11">Pheromone receptor Rcb2 B44</fullName>
    </submittedName>
</protein>
<dbReference type="PRINTS" id="PR00899">
    <property type="entry name" value="GPCRSTE3"/>
</dbReference>
<evidence type="ECO:0000256" key="7">
    <source>
        <dbReference type="ARBA" id="ARBA00023136"/>
    </source>
</evidence>
<evidence type="ECO:0000256" key="9">
    <source>
        <dbReference type="ARBA" id="ARBA00023224"/>
    </source>
</evidence>
<gene>
    <name evidence="11" type="ORF">MCHLO_15603</name>
</gene>
<feature type="transmembrane region" description="Helical" evidence="10">
    <location>
        <begin position="39"/>
        <end position="62"/>
    </location>
</feature>
<keyword evidence="6" id="KW-0297">G-protein coupled receptor</keyword>
<accession>A0ABQ0M7C5</accession>
<keyword evidence="3" id="KW-0589">Pheromone response</keyword>
<feature type="transmembrane region" description="Helical" evidence="10">
    <location>
        <begin position="217"/>
        <end position="244"/>
    </location>
</feature>
<comment type="subcellular location">
    <subcellularLocation>
        <location evidence="1">Membrane</location>
        <topology evidence="1">Multi-pass membrane protein</topology>
    </subcellularLocation>
</comment>
<comment type="similarity">
    <text evidence="2">Belongs to the G-protein coupled receptor 4 family.</text>
</comment>
<evidence type="ECO:0000256" key="1">
    <source>
        <dbReference type="ARBA" id="ARBA00004141"/>
    </source>
</evidence>
<feature type="transmembrane region" description="Helical" evidence="10">
    <location>
        <begin position="279"/>
        <end position="299"/>
    </location>
</feature>
<sequence>MSAATSSNLVFLTTSLIVLAAIFLPLFPRGFRAWNTGTVVLVLWIAIGCLNGATNAGLWWAADDRNSRPIFCEISVILSRAAMFGIPLAAFAVTHRFYRILRQIETGHTNTTNRKPRNRRVVSSDLALCLLPLIPYTLLPFAAQIRAPRRFEILATVGCAPAFDDDAAAYVLVFVPPMVISIAALVYCLIALYLAVNSEQKQADIVADLNITTFLRISLLVSGGLLFFLLPSMILQLVALPALATVANNTDGWLGAGDWGTTNLTLVSVEFTRWAMGPAFALAMLLVLGTGSDAMKGYAEIHKRIMEMRTALCCCCSRCKIGTKTTVDEMELPTVAQERGLPAKAADWDAMVDRQTRRFVVPLNLETERSSFQLVIEDFDVTKHDSTVVAEQENRVQPSRDSVDLVELPSLPKLAEWPRGLASRQQPILPIPGRRIA</sequence>
<evidence type="ECO:0000256" key="10">
    <source>
        <dbReference type="SAM" id="Phobius"/>
    </source>
</evidence>
<evidence type="ECO:0000256" key="8">
    <source>
        <dbReference type="ARBA" id="ARBA00023170"/>
    </source>
</evidence>
<evidence type="ECO:0000256" key="2">
    <source>
        <dbReference type="ARBA" id="ARBA00011085"/>
    </source>
</evidence>
<keyword evidence="8 11" id="KW-0675">Receptor</keyword>
<reference evidence="11" key="1">
    <citation type="submission" date="2014-09" db="EMBL/GenBank/DDBJ databases">
        <title>Genome sequence of the luminous mushroom Mycena chlorophos for searching fungal bioluminescence genes.</title>
        <authorList>
            <person name="Tanaka Y."/>
            <person name="Kasuga D."/>
            <person name="Oba Y."/>
            <person name="Hase S."/>
            <person name="Sato K."/>
            <person name="Oba Y."/>
            <person name="Sakakibara Y."/>
        </authorList>
    </citation>
    <scope>NUCLEOTIDE SEQUENCE</scope>
</reference>
<organism evidence="11 12">
    <name type="scientific">Mycena chlorophos</name>
    <name type="common">Agaric fungus</name>
    <name type="synonym">Agaricus chlorophos</name>
    <dbReference type="NCBI Taxonomy" id="658473"/>
    <lineage>
        <taxon>Eukaryota</taxon>
        <taxon>Fungi</taxon>
        <taxon>Dikarya</taxon>
        <taxon>Basidiomycota</taxon>
        <taxon>Agaricomycotina</taxon>
        <taxon>Agaricomycetes</taxon>
        <taxon>Agaricomycetidae</taxon>
        <taxon>Agaricales</taxon>
        <taxon>Marasmiineae</taxon>
        <taxon>Mycenaceae</taxon>
        <taxon>Mycena</taxon>
    </lineage>
</organism>
<feature type="transmembrane region" description="Helical" evidence="10">
    <location>
        <begin position="126"/>
        <end position="147"/>
    </location>
</feature>
<keyword evidence="7 10" id="KW-0472">Membrane</keyword>
<keyword evidence="4 10" id="KW-0812">Transmembrane</keyword>
<dbReference type="PANTHER" id="PTHR28097:SF1">
    <property type="entry name" value="PHEROMONE A FACTOR RECEPTOR"/>
    <property type="match status" value="1"/>
</dbReference>
<feature type="transmembrane region" description="Helical" evidence="10">
    <location>
        <begin position="6"/>
        <end position="27"/>
    </location>
</feature>
<dbReference type="EMBL" id="DF849833">
    <property type="protein sequence ID" value="GAT59285.1"/>
    <property type="molecule type" value="Genomic_DNA"/>
</dbReference>
<evidence type="ECO:0000313" key="11">
    <source>
        <dbReference type="EMBL" id="GAT59285.1"/>
    </source>
</evidence>
<dbReference type="PANTHER" id="PTHR28097">
    <property type="entry name" value="PHEROMONE A FACTOR RECEPTOR"/>
    <property type="match status" value="1"/>
</dbReference>
<evidence type="ECO:0000256" key="4">
    <source>
        <dbReference type="ARBA" id="ARBA00022692"/>
    </source>
</evidence>
<evidence type="ECO:0000256" key="3">
    <source>
        <dbReference type="ARBA" id="ARBA00022507"/>
    </source>
</evidence>
<evidence type="ECO:0000256" key="5">
    <source>
        <dbReference type="ARBA" id="ARBA00022989"/>
    </source>
</evidence>
<evidence type="ECO:0000313" key="12">
    <source>
        <dbReference type="Proteomes" id="UP000815677"/>
    </source>
</evidence>
<evidence type="ECO:0000256" key="6">
    <source>
        <dbReference type="ARBA" id="ARBA00023040"/>
    </source>
</evidence>
<proteinExistence type="inferred from homology"/>
<dbReference type="Proteomes" id="UP000815677">
    <property type="component" value="Unassembled WGS sequence"/>
</dbReference>
<dbReference type="Pfam" id="PF02076">
    <property type="entry name" value="STE3"/>
    <property type="match status" value="1"/>
</dbReference>
<feature type="transmembrane region" description="Helical" evidence="10">
    <location>
        <begin position="167"/>
        <end position="196"/>
    </location>
</feature>